<feature type="domain" description="C3H1-type" evidence="3">
    <location>
        <begin position="200"/>
        <end position="229"/>
    </location>
</feature>
<evidence type="ECO:0000259" key="3">
    <source>
        <dbReference type="PROSITE" id="PS50103"/>
    </source>
</evidence>
<dbReference type="EMBL" id="JPKY01000043">
    <property type="protein sequence ID" value="KFH44749.1"/>
    <property type="molecule type" value="Genomic_DNA"/>
</dbReference>
<name>A0A086T5W7_HAPC1</name>
<keyword evidence="1" id="KW-0862">Zinc</keyword>
<dbReference type="InterPro" id="IPR000571">
    <property type="entry name" value="Znf_CCCH"/>
</dbReference>
<accession>A0A086T5W7</accession>
<evidence type="ECO:0000256" key="1">
    <source>
        <dbReference type="PROSITE-ProRule" id="PRU00723"/>
    </source>
</evidence>
<evidence type="ECO:0000313" key="5">
    <source>
        <dbReference type="Proteomes" id="UP000029964"/>
    </source>
</evidence>
<feature type="region of interest" description="Disordered" evidence="2">
    <location>
        <begin position="38"/>
        <end position="68"/>
    </location>
</feature>
<organism evidence="4 5">
    <name type="scientific">Hapsidospora chrysogenum (strain ATCC 11550 / CBS 779.69 / DSM 880 / IAM 14645 / JCM 23072 / IMI 49137)</name>
    <name type="common">Acremonium chrysogenum</name>
    <dbReference type="NCBI Taxonomy" id="857340"/>
    <lineage>
        <taxon>Eukaryota</taxon>
        <taxon>Fungi</taxon>
        <taxon>Dikarya</taxon>
        <taxon>Ascomycota</taxon>
        <taxon>Pezizomycotina</taxon>
        <taxon>Sordariomycetes</taxon>
        <taxon>Hypocreomycetidae</taxon>
        <taxon>Hypocreales</taxon>
        <taxon>Bionectriaceae</taxon>
        <taxon>Hapsidospora</taxon>
    </lineage>
</organism>
<dbReference type="AlphaFoldDB" id="A0A086T5W7"/>
<feature type="region of interest" description="Disordered" evidence="2">
    <location>
        <begin position="173"/>
        <end position="196"/>
    </location>
</feature>
<feature type="region of interest" description="Disordered" evidence="2">
    <location>
        <begin position="251"/>
        <end position="336"/>
    </location>
</feature>
<dbReference type="PROSITE" id="PS50103">
    <property type="entry name" value="ZF_C3H1"/>
    <property type="match status" value="1"/>
</dbReference>
<proteinExistence type="predicted"/>
<dbReference type="HOGENOM" id="CLU_826304_0_0_1"/>
<keyword evidence="1" id="KW-0479">Metal-binding</keyword>
<gene>
    <name evidence="4" type="ORF">ACRE_044800</name>
</gene>
<dbReference type="OrthoDB" id="5355510at2759"/>
<dbReference type="Proteomes" id="UP000029964">
    <property type="component" value="Unassembled WGS sequence"/>
</dbReference>
<keyword evidence="5" id="KW-1185">Reference proteome</keyword>
<dbReference type="GO" id="GO:0008270">
    <property type="term" value="F:zinc ion binding"/>
    <property type="evidence" value="ECO:0007669"/>
    <property type="project" value="UniProtKB-KW"/>
</dbReference>
<keyword evidence="1" id="KW-0863">Zinc-finger</keyword>
<reference evidence="5" key="1">
    <citation type="journal article" date="2014" name="Genome Announc.">
        <title>Genome sequence and annotation of Acremonium chrysogenum, producer of the beta-lactam antibiotic cephalosporin C.</title>
        <authorList>
            <person name="Terfehr D."/>
            <person name="Dahlmann T.A."/>
            <person name="Specht T."/>
            <person name="Zadra I."/>
            <person name="Kuernsteiner H."/>
            <person name="Kueck U."/>
        </authorList>
    </citation>
    <scope>NUCLEOTIDE SEQUENCE [LARGE SCALE GENOMIC DNA]</scope>
    <source>
        <strain evidence="5">ATCC 11550 / CBS 779.69 / DSM 880 / IAM 14645 / JCM 23072 / IMI 49137</strain>
    </source>
</reference>
<comment type="caution">
    <text evidence="4">The sequence shown here is derived from an EMBL/GenBank/DDBJ whole genome shotgun (WGS) entry which is preliminary data.</text>
</comment>
<sequence>MEHTPYRGRQSLDYSRGCWPQYSAEPEMEQGGAQVVVPFRGHGSSSWPSHRGGGGGDPRPSQQWRPGKGGIMSFTTAPTLSQVDILDSYGGGVGPPATTVATAAPAAGKYAYFLDRGRGRVTRLIPADMLPPLSEIPAQQARGPGMEVLPPLGGHPPNGFPDMNQRVTILESPVRSGPLSPPSQIQAERPVPPPVRLSPKKNKVYCDKWVHEGICAFTQQGCRYKHEMPHDKATQRSLGLFHGLPPWWKKLQAEQQRQQQRDSGETTGTTDPAQGGGQRRGSALLGSKTGLSGSVPDTPVHQQDWRKGARPTSMQAPAQPCAYPFGPIEPPRKLTQ</sequence>
<dbReference type="STRING" id="857340.A0A086T5W7"/>
<evidence type="ECO:0000256" key="2">
    <source>
        <dbReference type="SAM" id="MobiDB-lite"/>
    </source>
</evidence>
<feature type="zinc finger region" description="C3H1-type" evidence="1">
    <location>
        <begin position="200"/>
        <end position="229"/>
    </location>
</feature>
<evidence type="ECO:0000313" key="4">
    <source>
        <dbReference type="EMBL" id="KFH44749.1"/>
    </source>
</evidence>
<protein>
    <recommendedName>
        <fullName evidence="3">C3H1-type domain-containing protein</fullName>
    </recommendedName>
</protein>